<dbReference type="Proteomes" id="UP001169719">
    <property type="component" value="Unassembled WGS sequence"/>
</dbReference>
<keyword evidence="3" id="KW-1185">Reference proteome</keyword>
<reference evidence="2" key="1">
    <citation type="submission" date="2024-05" db="EMBL/GenBank/DDBJ databases">
        <title>Genome Sequences of Four Agar- Degrading Marine Bacteria.</title>
        <authorList>
            <person name="Phillips E.K."/>
            <person name="Shaffer J.C."/>
            <person name="Henson M.W."/>
            <person name="Temperton B."/>
            <person name="Thrash C.J."/>
            <person name="Martin M.O."/>
        </authorList>
    </citation>
    <scope>NUCLEOTIDE SEQUENCE</scope>
    <source>
        <strain evidence="2">EKP203</strain>
    </source>
</reference>
<name>A0ABT7XZ45_9VIBR</name>
<proteinExistence type="predicted"/>
<evidence type="ECO:0000256" key="1">
    <source>
        <dbReference type="SAM" id="SignalP"/>
    </source>
</evidence>
<feature type="signal peptide" evidence="1">
    <location>
        <begin position="1"/>
        <end position="19"/>
    </location>
</feature>
<protein>
    <submittedName>
        <fullName evidence="2">Porin family protein</fullName>
    </submittedName>
</protein>
<keyword evidence="1" id="KW-0732">Signal</keyword>
<accession>A0ABT7XZ45</accession>
<comment type="caution">
    <text evidence="2">The sequence shown here is derived from an EMBL/GenBank/DDBJ whole genome shotgun (WGS) entry which is preliminary data.</text>
</comment>
<dbReference type="EMBL" id="JAUEOZ010000001">
    <property type="protein sequence ID" value="MDN2480814.1"/>
    <property type="molecule type" value="Genomic_DNA"/>
</dbReference>
<gene>
    <name evidence="2" type="ORF">QWJ08_05360</name>
</gene>
<evidence type="ECO:0000313" key="3">
    <source>
        <dbReference type="Proteomes" id="UP001169719"/>
    </source>
</evidence>
<sequence>MRKTVVAVALALISTQALANSDRERERAVMSNFSYDYLEARVGISPVTVGAQFSKSIHPNAHFVARIDTEMESDYDAAAGLGFHAPVSNWADVTGEMLFRVQDFNSTETGVEVNLGVRQWLGPQLEVGGKVGYVSIKSEEEVIGSLHARFHSTELFSLGAEFRINDSYGEQLMLSTRFKF</sequence>
<organism evidence="2 3">
    <name type="scientific">Vibrio agarivorans</name>
    <dbReference type="NCBI Taxonomy" id="153622"/>
    <lineage>
        <taxon>Bacteria</taxon>
        <taxon>Pseudomonadati</taxon>
        <taxon>Pseudomonadota</taxon>
        <taxon>Gammaproteobacteria</taxon>
        <taxon>Vibrionales</taxon>
        <taxon>Vibrionaceae</taxon>
        <taxon>Vibrio</taxon>
    </lineage>
</organism>
<feature type="chain" id="PRO_5046665759" evidence="1">
    <location>
        <begin position="20"/>
        <end position="180"/>
    </location>
</feature>
<dbReference type="RefSeq" id="WP_264877192.1">
    <property type="nucleotide sequence ID" value="NZ_BLAT01000004.1"/>
</dbReference>
<evidence type="ECO:0000313" key="2">
    <source>
        <dbReference type="EMBL" id="MDN2480814.1"/>
    </source>
</evidence>